<dbReference type="EMBL" id="CM055764">
    <property type="protein sequence ID" value="KAJ7984525.1"/>
    <property type="molecule type" value="Genomic_DNA"/>
</dbReference>
<name>A0ACC2EZV8_DALPE</name>
<gene>
    <name evidence="1" type="ORF">DPEC_G00355710</name>
</gene>
<accession>A0ACC2EZV8</accession>
<organism evidence="1 2">
    <name type="scientific">Dallia pectoralis</name>
    <name type="common">Alaska blackfish</name>
    <dbReference type="NCBI Taxonomy" id="75939"/>
    <lineage>
        <taxon>Eukaryota</taxon>
        <taxon>Metazoa</taxon>
        <taxon>Chordata</taxon>
        <taxon>Craniata</taxon>
        <taxon>Vertebrata</taxon>
        <taxon>Euteleostomi</taxon>
        <taxon>Actinopterygii</taxon>
        <taxon>Neopterygii</taxon>
        <taxon>Teleostei</taxon>
        <taxon>Protacanthopterygii</taxon>
        <taxon>Esociformes</taxon>
        <taxon>Umbridae</taxon>
        <taxon>Dallia</taxon>
    </lineage>
</organism>
<keyword evidence="2" id="KW-1185">Reference proteome</keyword>
<protein>
    <submittedName>
        <fullName evidence="1">Uncharacterized protein</fullName>
    </submittedName>
</protein>
<reference evidence="1" key="1">
    <citation type="submission" date="2021-05" db="EMBL/GenBank/DDBJ databases">
        <authorList>
            <person name="Pan Q."/>
            <person name="Jouanno E."/>
            <person name="Zahm M."/>
            <person name="Klopp C."/>
            <person name="Cabau C."/>
            <person name="Louis A."/>
            <person name="Berthelot C."/>
            <person name="Parey E."/>
            <person name="Roest Crollius H."/>
            <person name="Montfort J."/>
            <person name="Robinson-Rechavi M."/>
            <person name="Bouchez O."/>
            <person name="Lampietro C."/>
            <person name="Lopez Roques C."/>
            <person name="Donnadieu C."/>
            <person name="Postlethwait J."/>
            <person name="Bobe J."/>
            <person name="Dillon D."/>
            <person name="Chandos A."/>
            <person name="von Hippel F."/>
            <person name="Guiguen Y."/>
        </authorList>
    </citation>
    <scope>NUCLEOTIDE SEQUENCE</scope>
    <source>
        <strain evidence="1">YG-Jan2019</strain>
    </source>
</reference>
<proteinExistence type="predicted"/>
<dbReference type="Proteomes" id="UP001157502">
    <property type="component" value="Chromosome 37"/>
</dbReference>
<evidence type="ECO:0000313" key="1">
    <source>
        <dbReference type="EMBL" id="KAJ7984525.1"/>
    </source>
</evidence>
<evidence type="ECO:0000313" key="2">
    <source>
        <dbReference type="Proteomes" id="UP001157502"/>
    </source>
</evidence>
<comment type="caution">
    <text evidence="1">The sequence shown here is derived from an EMBL/GenBank/DDBJ whole genome shotgun (WGS) entry which is preliminary data.</text>
</comment>
<sequence length="109" mass="11741">MTGAGCSGDWGRRPFEVATVVVGVAVTSDGPKPQTVQAPEPCGFLRVQRGQVQRCCSSELLSLRIWLRSGFCRGASQMEQRGAAPAFRKVQRPHDHSLPCTTAAMEPGE</sequence>